<sequence length="63" mass="7014">MTPAQGWAVLEEVSQHTDLTVRAVAEPILLRGRDRRLPPEIRAEPEGAPDRYGPRRIPGTAQD</sequence>
<keyword evidence="3" id="KW-1185">Reference proteome</keyword>
<dbReference type="Proteomes" id="UP001589709">
    <property type="component" value="Unassembled WGS sequence"/>
</dbReference>
<comment type="caution">
    <text evidence="2">The sequence shown here is derived from an EMBL/GenBank/DDBJ whole genome shotgun (WGS) entry which is preliminary data.</text>
</comment>
<protein>
    <recommendedName>
        <fullName evidence="4">ANTAR domain-containing protein</fullName>
    </recommendedName>
</protein>
<accession>A0ABV5N2Z6</accession>
<evidence type="ECO:0000313" key="2">
    <source>
        <dbReference type="EMBL" id="MFB9464643.1"/>
    </source>
</evidence>
<dbReference type="RefSeq" id="WP_381347299.1">
    <property type="nucleotide sequence ID" value="NZ_JBHMCY010000033.1"/>
</dbReference>
<dbReference type="EMBL" id="JBHMCY010000033">
    <property type="protein sequence ID" value="MFB9464643.1"/>
    <property type="molecule type" value="Genomic_DNA"/>
</dbReference>
<feature type="compositionally biased region" description="Basic and acidic residues" evidence="1">
    <location>
        <begin position="34"/>
        <end position="53"/>
    </location>
</feature>
<evidence type="ECO:0000313" key="3">
    <source>
        <dbReference type="Proteomes" id="UP001589709"/>
    </source>
</evidence>
<feature type="region of interest" description="Disordered" evidence="1">
    <location>
        <begin position="34"/>
        <end position="63"/>
    </location>
</feature>
<organism evidence="2 3">
    <name type="scientific">Streptomyces cinereospinus</name>
    <dbReference type="NCBI Taxonomy" id="285561"/>
    <lineage>
        <taxon>Bacteria</taxon>
        <taxon>Bacillati</taxon>
        <taxon>Actinomycetota</taxon>
        <taxon>Actinomycetes</taxon>
        <taxon>Kitasatosporales</taxon>
        <taxon>Streptomycetaceae</taxon>
        <taxon>Streptomyces</taxon>
    </lineage>
</organism>
<evidence type="ECO:0000256" key="1">
    <source>
        <dbReference type="SAM" id="MobiDB-lite"/>
    </source>
</evidence>
<proteinExistence type="predicted"/>
<evidence type="ECO:0008006" key="4">
    <source>
        <dbReference type="Google" id="ProtNLM"/>
    </source>
</evidence>
<name>A0ABV5N2Z6_9ACTN</name>
<gene>
    <name evidence="2" type="ORF">ACFF45_18515</name>
</gene>
<reference evidence="2 3" key="1">
    <citation type="submission" date="2024-09" db="EMBL/GenBank/DDBJ databases">
        <authorList>
            <person name="Sun Q."/>
            <person name="Mori K."/>
        </authorList>
    </citation>
    <scope>NUCLEOTIDE SEQUENCE [LARGE SCALE GENOMIC DNA]</scope>
    <source>
        <strain evidence="2 3">JCM 6917</strain>
    </source>
</reference>